<evidence type="ECO:0000313" key="2">
    <source>
        <dbReference type="Proteomes" id="UP000805193"/>
    </source>
</evidence>
<dbReference type="Proteomes" id="UP000805193">
    <property type="component" value="Unassembled WGS sequence"/>
</dbReference>
<evidence type="ECO:0000313" key="1">
    <source>
        <dbReference type="EMBL" id="KAG0443591.1"/>
    </source>
</evidence>
<proteinExistence type="predicted"/>
<sequence length="56" mass="6636">MKMQEAMRLQKLKSVRLEDRGNRANFVVFRIKDCSEETEALLRHDVIKEVFLDKLG</sequence>
<reference evidence="1 2" key="1">
    <citation type="journal article" date="2020" name="Cell">
        <title>Large-Scale Comparative Analyses of Tick Genomes Elucidate Their Genetic Diversity and Vector Capacities.</title>
        <authorList>
            <consortium name="Tick Genome and Microbiome Consortium (TIGMIC)"/>
            <person name="Jia N."/>
            <person name="Wang J."/>
            <person name="Shi W."/>
            <person name="Du L."/>
            <person name="Sun Y."/>
            <person name="Zhan W."/>
            <person name="Jiang J.F."/>
            <person name="Wang Q."/>
            <person name="Zhang B."/>
            <person name="Ji P."/>
            <person name="Bell-Sakyi L."/>
            <person name="Cui X.M."/>
            <person name="Yuan T.T."/>
            <person name="Jiang B.G."/>
            <person name="Yang W.F."/>
            <person name="Lam T.T."/>
            <person name="Chang Q.C."/>
            <person name="Ding S.J."/>
            <person name="Wang X.J."/>
            <person name="Zhu J.G."/>
            <person name="Ruan X.D."/>
            <person name="Zhao L."/>
            <person name="Wei J.T."/>
            <person name="Ye R.Z."/>
            <person name="Que T.C."/>
            <person name="Du C.H."/>
            <person name="Zhou Y.H."/>
            <person name="Cheng J.X."/>
            <person name="Dai P.F."/>
            <person name="Guo W.B."/>
            <person name="Han X.H."/>
            <person name="Huang E.J."/>
            <person name="Li L.F."/>
            <person name="Wei W."/>
            <person name="Gao Y.C."/>
            <person name="Liu J.Z."/>
            <person name="Shao H.Z."/>
            <person name="Wang X."/>
            <person name="Wang C.C."/>
            <person name="Yang T.C."/>
            <person name="Huo Q.B."/>
            <person name="Li W."/>
            <person name="Chen H.Y."/>
            <person name="Chen S.E."/>
            <person name="Zhou L.G."/>
            <person name="Ni X.B."/>
            <person name="Tian J.H."/>
            <person name="Sheng Y."/>
            <person name="Liu T."/>
            <person name="Pan Y.S."/>
            <person name="Xia L.Y."/>
            <person name="Li J."/>
            <person name="Zhao F."/>
            <person name="Cao W.C."/>
        </authorList>
    </citation>
    <scope>NUCLEOTIDE SEQUENCE [LARGE SCALE GENOMIC DNA]</scope>
    <source>
        <strain evidence="1">Iper-2018</strain>
    </source>
</reference>
<gene>
    <name evidence="1" type="ORF">HPB47_014739</name>
</gene>
<comment type="caution">
    <text evidence="1">The sequence shown here is derived from an EMBL/GenBank/DDBJ whole genome shotgun (WGS) entry which is preliminary data.</text>
</comment>
<keyword evidence="2" id="KW-1185">Reference proteome</keyword>
<dbReference type="EMBL" id="JABSTQ010003177">
    <property type="protein sequence ID" value="KAG0443591.1"/>
    <property type="molecule type" value="Genomic_DNA"/>
</dbReference>
<name>A0AC60QYT2_IXOPE</name>
<accession>A0AC60QYT2</accession>
<protein>
    <submittedName>
        <fullName evidence="1">Uncharacterized protein</fullName>
    </submittedName>
</protein>
<organism evidence="1 2">
    <name type="scientific">Ixodes persulcatus</name>
    <name type="common">Taiga tick</name>
    <dbReference type="NCBI Taxonomy" id="34615"/>
    <lineage>
        <taxon>Eukaryota</taxon>
        <taxon>Metazoa</taxon>
        <taxon>Ecdysozoa</taxon>
        <taxon>Arthropoda</taxon>
        <taxon>Chelicerata</taxon>
        <taxon>Arachnida</taxon>
        <taxon>Acari</taxon>
        <taxon>Parasitiformes</taxon>
        <taxon>Ixodida</taxon>
        <taxon>Ixodoidea</taxon>
        <taxon>Ixodidae</taxon>
        <taxon>Ixodinae</taxon>
        <taxon>Ixodes</taxon>
    </lineage>
</organism>
<feature type="non-terminal residue" evidence="1">
    <location>
        <position position="56"/>
    </location>
</feature>